<dbReference type="Proteomes" id="UP001642484">
    <property type="component" value="Unassembled WGS sequence"/>
</dbReference>
<comment type="caution">
    <text evidence="2">The sequence shown here is derived from an EMBL/GenBank/DDBJ whole genome shotgun (WGS) entry which is preliminary data.</text>
</comment>
<feature type="transmembrane region" description="Helical" evidence="1">
    <location>
        <begin position="12"/>
        <end position="32"/>
    </location>
</feature>
<proteinExistence type="predicted"/>
<protein>
    <submittedName>
        <fullName evidence="2">Uncharacterized protein</fullName>
    </submittedName>
</protein>
<feature type="transmembrane region" description="Helical" evidence="1">
    <location>
        <begin position="129"/>
        <end position="148"/>
    </location>
</feature>
<dbReference type="EMBL" id="CAXAMN010026373">
    <property type="protein sequence ID" value="CAK9102612.1"/>
    <property type="molecule type" value="Genomic_DNA"/>
</dbReference>
<keyword evidence="1" id="KW-0812">Transmembrane</keyword>
<feature type="transmembrane region" description="Helical" evidence="1">
    <location>
        <begin position="68"/>
        <end position="94"/>
    </location>
</feature>
<feature type="transmembrane region" description="Helical" evidence="1">
    <location>
        <begin position="154"/>
        <end position="175"/>
    </location>
</feature>
<evidence type="ECO:0000313" key="3">
    <source>
        <dbReference type="Proteomes" id="UP001642484"/>
    </source>
</evidence>
<keyword evidence="1" id="KW-1133">Transmembrane helix</keyword>
<name>A0ABP0RPP9_9DINO</name>
<accession>A0ABP0RPP9</accession>
<gene>
    <name evidence="2" type="ORF">CCMP2556_LOCUS48274</name>
</gene>
<organism evidence="2 3">
    <name type="scientific">Durusdinium trenchii</name>
    <dbReference type="NCBI Taxonomy" id="1381693"/>
    <lineage>
        <taxon>Eukaryota</taxon>
        <taxon>Sar</taxon>
        <taxon>Alveolata</taxon>
        <taxon>Dinophyceae</taxon>
        <taxon>Suessiales</taxon>
        <taxon>Symbiodiniaceae</taxon>
        <taxon>Durusdinium</taxon>
    </lineage>
</organism>
<reference evidence="2 3" key="1">
    <citation type="submission" date="2024-02" db="EMBL/GenBank/DDBJ databases">
        <authorList>
            <person name="Chen Y."/>
            <person name="Shah S."/>
            <person name="Dougan E. K."/>
            <person name="Thang M."/>
            <person name="Chan C."/>
        </authorList>
    </citation>
    <scope>NUCLEOTIDE SEQUENCE [LARGE SCALE GENOMIC DNA]</scope>
</reference>
<evidence type="ECO:0000313" key="2">
    <source>
        <dbReference type="EMBL" id="CAK9102612.1"/>
    </source>
</evidence>
<evidence type="ECO:0000256" key="1">
    <source>
        <dbReference type="SAM" id="Phobius"/>
    </source>
</evidence>
<dbReference type="PROSITE" id="PS51257">
    <property type="entry name" value="PROKAR_LIPOPROTEIN"/>
    <property type="match status" value="1"/>
</dbReference>
<keyword evidence="3" id="KW-1185">Reference proteome</keyword>
<keyword evidence="1" id="KW-0472">Membrane</keyword>
<sequence length="236" mass="26032">MRGRHHRPVGCFVLMYISHVMYACFASAVTGSECAKGCKTHKKSILLSVVVHNFATTMSPGLELAKCMAIALAAWILPRSFLAPVVACGAVQLWSMMQQCLRTSDKPKKIHEFENFLATVQTLCDRRNFSILAAVVVILVYLALGDSIKTSHFLLSAAFQAALAFSLGILVAAILPEKEEVQEPYNCPCGMKCGSSSEDSCPYGADFWSDFEENEKVPEEDHSKDLIDVLFLRKKC</sequence>